<evidence type="ECO:0000313" key="2">
    <source>
        <dbReference type="Proteomes" id="UP000034681"/>
    </source>
</evidence>
<reference evidence="1" key="1">
    <citation type="submission" date="2012-04" db="EMBL/GenBank/DDBJ databases">
        <authorList>
            <person name="Borisov I.G."/>
            <person name="Ivanikova N.V."/>
            <person name="Pinevich A.V."/>
        </authorList>
    </citation>
    <scope>NUCLEOTIDE SEQUENCE [LARGE SCALE GENOMIC DNA]</scope>
    <source>
        <strain evidence="1">CALU 1027</strain>
    </source>
</reference>
<keyword evidence="2" id="KW-1185">Reference proteome</keyword>
<evidence type="ECO:0000313" key="1">
    <source>
        <dbReference type="EMBL" id="KKI99052.1"/>
    </source>
</evidence>
<gene>
    <name evidence="1" type="ORF">PROH_14730</name>
</gene>
<dbReference type="Proteomes" id="UP000034681">
    <property type="component" value="Unassembled WGS sequence"/>
</dbReference>
<proteinExistence type="predicted"/>
<name>A0A0M2PVB9_PROHO</name>
<accession>A0A0M2PVB9</accession>
<dbReference type="AlphaFoldDB" id="A0A0M2PVB9"/>
<sequence>MIQDQTIRIGVVVVGRNLDPKIVAKNFIGDWGGGEAGIAVGRGEETIEVPNEITDTALLNQL</sequence>
<comment type="caution">
    <text evidence="1">The sequence shown here is derived from an EMBL/GenBank/DDBJ whole genome shotgun (WGS) entry which is preliminary data.</text>
</comment>
<protein>
    <submittedName>
        <fullName evidence="1">Uncharacterized protein</fullName>
    </submittedName>
</protein>
<dbReference type="EMBL" id="AJTX02000006">
    <property type="protein sequence ID" value="KKI99052.1"/>
    <property type="molecule type" value="Genomic_DNA"/>
</dbReference>
<organism evidence="1 2">
    <name type="scientific">Prochlorothrix hollandica PCC 9006 = CALU 1027</name>
    <dbReference type="NCBI Taxonomy" id="317619"/>
    <lineage>
        <taxon>Bacteria</taxon>
        <taxon>Bacillati</taxon>
        <taxon>Cyanobacteriota</taxon>
        <taxon>Cyanophyceae</taxon>
        <taxon>Prochlorotrichales</taxon>
        <taxon>Prochlorotrichaceae</taxon>
        <taxon>Prochlorothrix</taxon>
    </lineage>
</organism>